<dbReference type="PANTHER" id="PTHR43537:SF5">
    <property type="entry name" value="UXU OPERON TRANSCRIPTIONAL REGULATOR"/>
    <property type="match status" value="1"/>
</dbReference>
<dbReference type="InterPro" id="IPR036388">
    <property type="entry name" value="WH-like_DNA-bd_sf"/>
</dbReference>
<reference evidence="6" key="1">
    <citation type="journal article" date="2019" name="Int. J. Syst. Evol. Microbiol.">
        <title>The Global Catalogue of Microorganisms (GCM) 10K type strain sequencing project: providing services to taxonomists for standard genome sequencing and annotation.</title>
        <authorList>
            <consortium name="The Broad Institute Genomics Platform"/>
            <consortium name="The Broad Institute Genome Sequencing Center for Infectious Disease"/>
            <person name="Wu L."/>
            <person name="Ma J."/>
        </authorList>
    </citation>
    <scope>NUCLEOTIDE SEQUENCE [LARGE SCALE GENOMIC DNA]</scope>
    <source>
        <strain evidence="6">CGMCC 1.12449</strain>
    </source>
</reference>
<evidence type="ECO:0000313" key="5">
    <source>
        <dbReference type="EMBL" id="MFD1765243.1"/>
    </source>
</evidence>
<evidence type="ECO:0000313" key="6">
    <source>
        <dbReference type="Proteomes" id="UP001597215"/>
    </source>
</evidence>
<dbReference type="Gene3D" id="1.10.10.10">
    <property type="entry name" value="Winged helix-like DNA-binding domain superfamily/Winged helix DNA-binding domain"/>
    <property type="match status" value="1"/>
</dbReference>
<dbReference type="EMBL" id="JBHUEL010000001">
    <property type="protein sequence ID" value="MFD1765243.1"/>
    <property type="molecule type" value="Genomic_DNA"/>
</dbReference>
<dbReference type="RefSeq" id="WP_381510375.1">
    <property type="nucleotide sequence ID" value="NZ_JBHUEL010000001.1"/>
</dbReference>
<evidence type="ECO:0000256" key="2">
    <source>
        <dbReference type="ARBA" id="ARBA00023125"/>
    </source>
</evidence>
<dbReference type="Proteomes" id="UP001597215">
    <property type="component" value="Unassembled WGS sequence"/>
</dbReference>
<organism evidence="5 6">
    <name type="scientific">Sphingorhabdus buctiana</name>
    <dbReference type="NCBI Taxonomy" id="1508805"/>
    <lineage>
        <taxon>Bacteria</taxon>
        <taxon>Pseudomonadati</taxon>
        <taxon>Pseudomonadota</taxon>
        <taxon>Alphaproteobacteria</taxon>
        <taxon>Sphingomonadales</taxon>
        <taxon>Sphingomonadaceae</taxon>
        <taxon>Sphingorhabdus</taxon>
    </lineage>
</organism>
<gene>
    <name evidence="5" type="ORF">ACFSAG_00105</name>
</gene>
<evidence type="ECO:0000256" key="3">
    <source>
        <dbReference type="ARBA" id="ARBA00023163"/>
    </source>
</evidence>
<keyword evidence="1" id="KW-0805">Transcription regulation</keyword>
<sequence>MAESSTTKSIYLEVRFAILQGAYRPGQILDRNELCQVYGCKSAIVVDALNVLVHEGYLDIPKRGVFGVRTWSTVEVNDLFDIRATMMAMAAARAAERRTDLEVGILGRALEFAAPFDYSDADATERFITSCAGLQNMVVQMARVSTISEIARSMGPNALFRKSVWSQNPRQLNNMWKRMEQTCQAIAHRDANDAHVRMTEFVEATRAPLLVSLKTLPSAAWPEFPAISRINCSITVNDCRYGPGDREVGLDGRTIPFGAHQSRQ</sequence>
<accession>A0ABW4M878</accession>
<name>A0ABW4M878_9SPHN</name>
<evidence type="ECO:0000259" key="4">
    <source>
        <dbReference type="Pfam" id="PF00392"/>
    </source>
</evidence>
<protein>
    <submittedName>
        <fullName evidence="5">GntR family transcriptional regulator</fullName>
    </submittedName>
</protein>
<dbReference type="InterPro" id="IPR036390">
    <property type="entry name" value="WH_DNA-bd_sf"/>
</dbReference>
<dbReference type="PANTHER" id="PTHR43537">
    <property type="entry name" value="TRANSCRIPTIONAL REGULATOR, GNTR FAMILY"/>
    <property type="match status" value="1"/>
</dbReference>
<keyword evidence="6" id="KW-1185">Reference proteome</keyword>
<comment type="caution">
    <text evidence="5">The sequence shown here is derived from an EMBL/GenBank/DDBJ whole genome shotgun (WGS) entry which is preliminary data.</text>
</comment>
<evidence type="ECO:0000256" key="1">
    <source>
        <dbReference type="ARBA" id="ARBA00023015"/>
    </source>
</evidence>
<dbReference type="Gene3D" id="1.20.120.530">
    <property type="entry name" value="GntR ligand-binding domain-like"/>
    <property type="match status" value="1"/>
</dbReference>
<keyword evidence="2" id="KW-0238">DNA-binding</keyword>
<keyword evidence="3" id="KW-0804">Transcription</keyword>
<dbReference type="Pfam" id="PF00392">
    <property type="entry name" value="GntR"/>
    <property type="match status" value="1"/>
</dbReference>
<proteinExistence type="predicted"/>
<dbReference type="SUPFAM" id="SSF46785">
    <property type="entry name" value="Winged helix' DNA-binding domain"/>
    <property type="match status" value="1"/>
</dbReference>
<dbReference type="InterPro" id="IPR000524">
    <property type="entry name" value="Tscrpt_reg_HTH_GntR"/>
</dbReference>
<dbReference type="InterPro" id="IPR008920">
    <property type="entry name" value="TF_FadR/GntR_C"/>
</dbReference>
<feature type="domain" description="HTH gntR-type" evidence="4">
    <location>
        <begin position="7"/>
        <end position="63"/>
    </location>
</feature>